<keyword evidence="3" id="KW-1185">Reference proteome</keyword>
<organism evidence="3 4">
    <name type="scientific">Branchiostoma floridae</name>
    <name type="common">Florida lancelet</name>
    <name type="synonym">Amphioxus</name>
    <dbReference type="NCBI Taxonomy" id="7739"/>
    <lineage>
        <taxon>Eukaryota</taxon>
        <taxon>Metazoa</taxon>
        <taxon>Chordata</taxon>
        <taxon>Cephalochordata</taxon>
        <taxon>Leptocardii</taxon>
        <taxon>Amphioxiformes</taxon>
        <taxon>Branchiostomatidae</taxon>
        <taxon>Branchiostoma</taxon>
    </lineage>
</organism>
<dbReference type="CDD" id="cd22104">
    <property type="entry name" value="F-box_FBXO33"/>
    <property type="match status" value="1"/>
</dbReference>
<protein>
    <submittedName>
        <fullName evidence="4">F-box only protein 33-like</fullName>
    </submittedName>
</protein>
<dbReference type="Proteomes" id="UP000001554">
    <property type="component" value="Chromosome 2"/>
</dbReference>
<evidence type="ECO:0000313" key="4">
    <source>
        <dbReference type="RefSeq" id="XP_035657931.1"/>
    </source>
</evidence>
<feature type="region of interest" description="Disordered" evidence="1">
    <location>
        <begin position="395"/>
        <end position="418"/>
    </location>
</feature>
<name>A0A9J7HED0_BRAFL</name>
<gene>
    <name evidence="4" type="primary">LOC118403332</name>
</gene>
<evidence type="ECO:0000313" key="3">
    <source>
        <dbReference type="Proteomes" id="UP000001554"/>
    </source>
</evidence>
<dbReference type="PROSITE" id="PS50181">
    <property type="entry name" value="FBOX"/>
    <property type="match status" value="1"/>
</dbReference>
<dbReference type="Gene3D" id="3.80.10.10">
    <property type="entry name" value="Ribonuclease Inhibitor"/>
    <property type="match status" value="1"/>
</dbReference>
<dbReference type="InterPro" id="IPR001810">
    <property type="entry name" value="F-box_dom"/>
</dbReference>
<dbReference type="PANTHER" id="PTHR20933:SF3">
    <property type="entry name" value="F-BOX ONLY PROTEIN 33"/>
    <property type="match status" value="1"/>
</dbReference>
<dbReference type="GeneID" id="118403332"/>
<dbReference type="SUPFAM" id="SSF81383">
    <property type="entry name" value="F-box domain"/>
    <property type="match status" value="1"/>
</dbReference>
<reference evidence="4" key="2">
    <citation type="submission" date="2025-08" db="UniProtKB">
        <authorList>
            <consortium name="RefSeq"/>
        </authorList>
    </citation>
    <scope>IDENTIFICATION</scope>
    <source>
        <strain evidence="4">S238N-H82</strain>
        <tissue evidence="4">Testes</tissue>
    </source>
</reference>
<dbReference type="SUPFAM" id="SSF52047">
    <property type="entry name" value="RNI-like"/>
    <property type="match status" value="1"/>
</dbReference>
<dbReference type="Gene3D" id="1.20.1280.50">
    <property type="match status" value="1"/>
</dbReference>
<dbReference type="SMART" id="SM00256">
    <property type="entry name" value="FBOX"/>
    <property type="match status" value="1"/>
</dbReference>
<dbReference type="GO" id="GO:0031398">
    <property type="term" value="P:positive regulation of protein ubiquitination"/>
    <property type="evidence" value="ECO:0000318"/>
    <property type="project" value="GO_Central"/>
</dbReference>
<accession>A0A9J7HED0</accession>
<sequence length="458" mass="51308">MATNKGDWNALPSVIVVEVLSLLPKKDLIQAATTCKNWRACLFHPGLWSRIELKLNTPEQMARAQFVATKCAGFARELYLEWPHDVDKVDVDCRQIIMRKALAVLKMAKNNRNLEKFCLKCCGCSLLGETQEDEDIITELQYVISLILSGAKNLKYLSFGYCVEVFDHTTIQAVAKACGHSIHTLHAATLYPEEQAQSLFTPSILQSFQHLQVLSMDFEELSNEILSVMCNENRVSLKNLILLQDGQPASVPDIRDRAWHLFASSNPDAEVTLTLLRLPSGLQNYLRPSMPLGTLRVLYSGEVTRANLDFISCHYCKTLKSLIICDWLDSGATYSLVPDTMMGEDPIVMLAWRCTNLTNLSIIGYEFSKDSLVAVARLRGNQLRSLEVSISCIVETDDDDDDEEDEDEAIPDDGAMSMDTLRQQVSESLGWSWTPAVYPLDSNLTSDILLEDLQVQGN</sequence>
<reference evidence="3" key="1">
    <citation type="journal article" date="2020" name="Nat. Ecol. Evol.">
        <title>Deeply conserved synteny resolves early events in vertebrate evolution.</title>
        <authorList>
            <person name="Simakov O."/>
            <person name="Marletaz F."/>
            <person name="Yue J.X."/>
            <person name="O'Connell B."/>
            <person name="Jenkins J."/>
            <person name="Brandt A."/>
            <person name="Calef R."/>
            <person name="Tung C.H."/>
            <person name="Huang T.K."/>
            <person name="Schmutz J."/>
            <person name="Satoh N."/>
            <person name="Yu J.K."/>
            <person name="Putnam N.H."/>
            <person name="Green R.E."/>
            <person name="Rokhsar D.S."/>
        </authorList>
    </citation>
    <scope>NUCLEOTIDE SEQUENCE [LARGE SCALE GENOMIC DNA]</scope>
    <source>
        <strain evidence="3">S238N-H82</strain>
    </source>
</reference>
<dbReference type="KEGG" id="bfo:118403332"/>
<dbReference type="Pfam" id="PF12937">
    <property type="entry name" value="F-box-like"/>
    <property type="match status" value="1"/>
</dbReference>
<dbReference type="AlphaFoldDB" id="A0A9J7HED0"/>
<feature type="compositionally biased region" description="Acidic residues" evidence="1">
    <location>
        <begin position="395"/>
        <end position="411"/>
    </location>
</feature>
<dbReference type="InterPro" id="IPR032675">
    <property type="entry name" value="LRR_dom_sf"/>
</dbReference>
<feature type="domain" description="F-box" evidence="2">
    <location>
        <begin position="5"/>
        <end position="51"/>
    </location>
</feature>
<proteinExistence type="predicted"/>
<dbReference type="InterPro" id="IPR036047">
    <property type="entry name" value="F-box-like_dom_sf"/>
</dbReference>
<dbReference type="OrthoDB" id="8757000at2759"/>
<dbReference type="PANTHER" id="PTHR20933">
    <property type="entry name" value="F-BOX ONLY PROTEIN 33"/>
    <property type="match status" value="1"/>
</dbReference>
<evidence type="ECO:0000256" key="1">
    <source>
        <dbReference type="SAM" id="MobiDB-lite"/>
    </source>
</evidence>
<evidence type="ECO:0000259" key="2">
    <source>
        <dbReference type="PROSITE" id="PS50181"/>
    </source>
</evidence>
<dbReference type="RefSeq" id="XP_035657931.1">
    <property type="nucleotide sequence ID" value="XM_035802038.1"/>
</dbReference>
<dbReference type="OMA" id="QNAFHIQ"/>